<evidence type="ECO:0000256" key="7">
    <source>
        <dbReference type="ARBA" id="ARBA00022786"/>
    </source>
</evidence>
<keyword evidence="9" id="KW-0788">Thiol protease</keyword>
<keyword evidence="6" id="KW-0863">Zinc-finger</keyword>
<keyword evidence="13" id="KW-1185">Reference proteome</keyword>
<evidence type="ECO:0000256" key="11">
    <source>
        <dbReference type="SAM" id="MobiDB-lite"/>
    </source>
</evidence>
<name>A0A9J7LN23_BRAFL</name>
<feature type="region of interest" description="Disordered" evidence="11">
    <location>
        <begin position="405"/>
        <end position="441"/>
    </location>
</feature>
<dbReference type="PROSITE" id="PS50802">
    <property type="entry name" value="OTU"/>
    <property type="match status" value="1"/>
</dbReference>
<dbReference type="GO" id="GO:0007010">
    <property type="term" value="P:cytoskeleton organization"/>
    <property type="evidence" value="ECO:0000318"/>
    <property type="project" value="GO_Central"/>
</dbReference>
<dbReference type="Pfam" id="PF02338">
    <property type="entry name" value="OTU"/>
    <property type="match status" value="1"/>
</dbReference>
<dbReference type="AlphaFoldDB" id="A0A9J7LN23"/>
<reference evidence="13" key="1">
    <citation type="journal article" date="2020" name="Nat. Ecol. Evol.">
        <title>Deeply conserved synteny resolves early events in vertebrate evolution.</title>
        <authorList>
            <person name="Simakov O."/>
            <person name="Marletaz F."/>
            <person name="Yue J.X."/>
            <person name="O'Connell B."/>
            <person name="Jenkins J."/>
            <person name="Brandt A."/>
            <person name="Calef R."/>
            <person name="Tung C.H."/>
            <person name="Huang T.K."/>
            <person name="Schmutz J."/>
            <person name="Satoh N."/>
            <person name="Yu J.K."/>
            <person name="Putnam N.H."/>
            <person name="Green R.E."/>
            <person name="Rokhsar D.S."/>
        </authorList>
    </citation>
    <scope>NUCLEOTIDE SEQUENCE [LARGE SCALE GENOMIC DNA]</scope>
    <source>
        <strain evidence="13">S238N-H82</strain>
    </source>
</reference>
<dbReference type="GO" id="GO:0008270">
    <property type="term" value="F:zinc ion binding"/>
    <property type="evidence" value="ECO:0007669"/>
    <property type="project" value="UniProtKB-KW"/>
</dbReference>
<comment type="catalytic activity">
    <reaction evidence="1">
        <text>Thiol-dependent hydrolysis of ester, thioester, amide, peptide and isopeptide bonds formed by the C-terminal Gly of ubiquitin (a 76-residue protein attached to proteins as an intracellular targeting signal).</text>
        <dbReference type="EC" id="3.4.19.12"/>
    </reaction>
</comment>
<dbReference type="InterPro" id="IPR003323">
    <property type="entry name" value="OTU_dom"/>
</dbReference>
<feature type="compositionally biased region" description="Polar residues" evidence="11">
    <location>
        <begin position="540"/>
        <end position="558"/>
    </location>
</feature>
<gene>
    <name evidence="14" type="primary">LOC118422444</name>
</gene>
<dbReference type="GO" id="GO:0071947">
    <property type="term" value="P:protein deubiquitination involved in ubiquitin-dependent protein catabolic process"/>
    <property type="evidence" value="ECO:0000318"/>
    <property type="project" value="GO_Central"/>
</dbReference>
<sequence>MVHPTSISSLNWRKNDLIQSTLKRDLQIDQGATQLYYVGGMCRFTFRLPALVHVSEDMQVAMARFLIDGEIQRHLEGGRLLNWCLQTVKLTAVHTTGDGNCLLHAVATYMWGVQDSECILRQQVYNSIWLDPNGVLRARWERQRRKRNALYPGGGLQYSLEDWEREWQLMVTMATPEPHNPVNGQHCYRSLEEFHVFTLANVLRRPIIIIADPVFRDVEGHSLAPVHFGGIYLPLLWRPQHCVRHPIVLAFHNQHFTPLIAEQAVPAPNGPASSQSAPPVQQQAIPLTGRDLRPLPVQYLHPREENGVMELLHQYLHIVEVPLGDNGHVPAAMIDGPSVPAELNFIPDLLQYDWSGQRASARESGAPEAEASGSQCSQGAEGLSVSGQHQDQSLLVNKLQQVRLANPPPDLPLNPPTDILPNPPDHPINPPPGPSPNPLILLPDAVDAVVQTQAPGGTVGSQGSVSQQQNHVNGPPSARPPSENKPSYAAAVRTNLKAPHTTTPKRRPSFPVASQKKEMRCLTDGCPNKPIPSRGRLCKQCNSQKRQQSRNRNPSSAPATRRKERPPSAAGGRSMSAPAKSPSMTRKMPPMEVGGSTNPKNQNGTDTGRSAYLANASSLDVPSSYSNGVSRVSPSTIQEQRVVASDIVPVSETNGSYCNQRSHW</sequence>
<dbReference type="RefSeq" id="XP_035685912.1">
    <property type="nucleotide sequence ID" value="XM_035830019.1"/>
</dbReference>
<feature type="region of interest" description="Disordered" evidence="11">
    <location>
        <begin position="454"/>
        <end position="610"/>
    </location>
</feature>
<evidence type="ECO:0000256" key="10">
    <source>
        <dbReference type="ARBA" id="ARBA00022833"/>
    </source>
</evidence>
<dbReference type="GO" id="GO:0005737">
    <property type="term" value="C:cytoplasm"/>
    <property type="evidence" value="ECO:0000318"/>
    <property type="project" value="GO_Central"/>
</dbReference>
<accession>A0A9J7LN23</accession>
<keyword evidence="8" id="KW-0378">Hydrolase</keyword>
<organism evidence="13 14">
    <name type="scientific">Branchiostoma floridae</name>
    <name type="common">Florida lancelet</name>
    <name type="synonym">Amphioxus</name>
    <dbReference type="NCBI Taxonomy" id="7739"/>
    <lineage>
        <taxon>Eukaryota</taxon>
        <taxon>Metazoa</taxon>
        <taxon>Chordata</taxon>
        <taxon>Cephalochordata</taxon>
        <taxon>Leptocardii</taxon>
        <taxon>Amphioxiformes</taxon>
        <taxon>Branchiostomatidae</taxon>
        <taxon>Branchiostoma</taxon>
    </lineage>
</organism>
<comment type="similarity">
    <text evidence="2">Belongs to the peptidase C64 family.</text>
</comment>
<dbReference type="InterPro" id="IPR051346">
    <property type="entry name" value="OTU_Deubiquitinase"/>
</dbReference>
<evidence type="ECO:0000256" key="4">
    <source>
        <dbReference type="ARBA" id="ARBA00022670"/>
    </source>
</evidence>
<keyword evidence="5" id="KW-0479">Metal-binding</keyword>
<keyword evidence="4" id="KW-0645">Protease</keyword>
<feature type="compositionally biased region" description="Polar residues" evidence="11">
    <location>
        <begin position="595"/>
        <end position="608"/>
    </location>
</feature>
<evidence type="ECO:0000256" key="2">
    <source>
        <dbReference type="ARBA" id="ARBA00005865"/>
    </source>
</evidence>
<protein>
    <recommendedName>
        <fullName evidence="3">ubiquitinyl hydrolase 1</fullName>
        <ecNumber evidence="3">3.4.19.12</ecNumber>
    </recommendedName>
</protein>
<feature type="region of interest" description="Disordered" evidence="11">
    <location>
        <begin position="357"/>
        <end position="388"/>
    </location>
</feature>
<keyword evidence="10" id="KW-0862">Zinc</keyword>
<dbReference type="GO" id="GO:0005634">
    <property type="term" value="C:nucleus"/>
    <property type="evidence" value="ECO:0000318"/>
    <property type="project" value="GO_Central"/>
</dbReference>
<dbReference type="OMA" id="MCRFTFR"/>
<dbReference type="GO" id="GO:0030177">
    <property type="term" value="P:positive regulation of Wnt signaling pathway"/>
    <property type="evidence" value="ECO:0000318"/>
    <property type="project" value="GO_Central"/>
</dbReference>
<dbReference type="Proteomes" id="UP000001554">
    <property type="component" value="Chromosome 9"/>
</dbReference>
<dbReference type="PANTHER" id="PTHR13367:SF3">
    <property type="entry name" value="TUMOR NECROSIS FACTOR ALPHA-INDUCED PROTEIN 3"/>
    <property type="match status" value="1"/>
</dbReference>
<dbReference type="CDD" id="cd22766">
    <property type="entry name" value="OTU_TNFAIP3"/>
    <property type="match status" value="1"/>
</dbReference>
<dbReference type="GO" id="GO:0004843">
    <property type="term" value="F:cysteine-type deubiquitinase activity"/>
    <property type="evidence" value="ECO:0000318"/>
    <property type="project" value="GO_Central"/>
</dbReference>
<dbReference type="EC" id="3.4.19.12" evidence="3"/>
<keyword evidence="7" id="KW-0833">Ubl conjugation pathway</keyword>
<dbReference type="GO" id="GO:0016477">
    <property type="term" value="P:cell migration"/>
    <property type="evidence" value="ECO:0000318"/>
    <property type="project" value="GO_Central"/>
</dbReference>
<dbReference type="GeneID" id="118422444"/>
<evidence type="ECO:0000256" key="6">
    <source>
        <dbReference type="ARBA" id="ARBA00022771"/>
    </source>
</evidence>
<proteinExistence type="inferred from homology"/>
<dbReference type="OrthoDB" id="10042770at2759"/>
<evidence type="ECO:0000256" key="3">
    <source>
        <dbReference type="ARBA" id="ARBA00012759"/>
    </source>
</evidence>
<evidence type="ECO:0000256" key="1">
    <source>
        <dbReference type="ARBA" id="ARBA00000707"/>
    </source>
</evidence>
<feature type="compositionally biased region" description="Pro residues" evidence="11">
    <location>
        <begin position="406"/>
        <end position="415"/>
    </location>
</feature>
<evidence type="ECO:0000313" key="13">
    <source>
        <dbReference type="Proteomes" id="UP000001554"/>
    </source>
</evidence>
<evidence type="ECO:0000259" key="12">
    <source>
        <dbReference type="PROSITE" id="PS50802"/>
    </source>
</evidence>
<evidence type="ECO:0000256" key="5">
    <source>
        <dbReference type="ARBA" id="ARBA00022723"/>
    </source>
</evidence>
<feature type="compositionally biased region" description="Pro residues" evidence="11">
    <location>
        <begin position="421"/>
        <end position="437"/>
    </location>
</feature>
<dbReference type="GO" id="GO:0070530">
    <property type="term" value="F:K63-linked polyubiquitin modification-dependent protein binding"/>
    <property type="evidence" value="ECO:0000318"/>
    <property type="project" value="GO_Central"/>
</dbReference>
<evidence type="ECO:0000313" key="14">
    <source>
        <dbReference type="RefSeq" id="XP_035685912.1"/>
    </source>
</evidence>
<evidence type="ECO:0000256" key="9">
    <source>
        <dbReference type="ARBA" id="ARBA00022807"/>
    </source>
</evidence>
<dbReference type="PANTHER" id="PTHR13367">
    <property type="entry name" value="UBIQUITIN THIOESTERASE"/>
    <property type="match status" value="1"/>
</dbReference>
<evidence type="ECO:0000256" key="8">
    <source>
        <dbReference type="ARBA" id="ARBA00022801"/>
    </source>
</evidence>
<feature type="domain" description="OTU" evidence="12">
    <location>
        <begin position="90"/>
        <end position="262"/>
    </location>
</feature>
<dbReference type="KEGG" id="bfo:118422444"/>
<reference evidence="14" key="2">
    <citation type="submission" date="2025-08" db="UniProtKB">
        <authorList>
            <consortium name="RefSeq"/>
        </authorList>
    </citation>
    <scope>IDENTIFICATION</scope>
    <source>
        <strain evidence="14">S238N-H82</strain>
        <tissue evidence="14">Testes</tissue>
    </source>
</reference>